<keyword evidence="4" id="KW-1185">Reference proteome</keyword>
<dbReference type="GeneID" id="81403043"/>
<dbReference type="InterPro" id="IPR011600">
    <property type="entry name" value="Pept_C14_caspase"/>
</dbReference>
<dbReference type="OrthoDB" id="4760831at2759"/>
<evidence type="ECO:0000256" key="1">
    <source>
        <dbReference type="SAM" id="MobiDB-lite"/>
    </source>
</evidence>
<feature type="region of interest" description="Disordered" evidence="1">
    <location>
        <begin position="380"/>
        <end position="407"/>
    </location>
</feature>
<proteinExistence type="predicted"/>
<dbReference type="AlphaFoldDB" id="A0A9W9H4I7"/>
<sequence>MHFSSLSPSNISHLDIPVTTNPQFTFTMSQPSDPVSPFTSHLSVPVSFPSRTPLVHHLRKLKADLEKVAASPGNVYERKVALLVRWDNDTTGETKDIGTMTDTMKTFGIQCTNFLLQAKDEGQGSTLRHKISTMIAECRASKVHSLFVFYYVGHGAIAGDGSLYFVQGDNGISWTKIRGELVYDVYEEKDRASMRRVDVLCVLDCCYSGAATRAGATAGNVAQVLAACGPRETTQARDPSTSFTMRLFSAAHHFRQAGQATVSTAALFQRMQEERTPTTPHAVLETLLRHVNEKRVLVKLTLHGRSPMPGHSDVFENFKQAIQNLPPNMKVEISDAYETDQSIFIILGMSWEAWALWTMVAHLDFVGVTFGLSLMRRRPVESSGPISDENHRPSAPSEPSHGKGKAE</sequence>
<evidence type="ECO:0000259" key="2">
    <source>
        <dbReference type="Pfam" id="PF00656"/>
    </source>
</evidence>
<dbReference type="Gene3D" id="3.40.50.1460">
    <property type="match status" value="1"/>
</dbReference>
<comment type="caution">
    <text evidence="3">The sequence shown here is derived from an EMBL/GenBank/DDBJ whole genome shotgun (WGS) entry which is preliminary data.</text>
</comment>
<reference evidence="3" key="2">
    <citation type="journal article" date="2023" name="IMA Fungus">
        <title>Comparative genomic study of the Penicillium genus elucidates a diverse pangenome and 15 lateral gene transfer events.</title>
        <authorList>
            <person name="Petersen C."/>
            <person name="Sorensen T."/>
            <person name="Nielsen M.R."/>
            <person name="Sondergaard T.E."/>
            <person name="Sorensen J.L."/>
            <person name="Fitzpatrick D.A."/>
            <person name="Frisvad J.C."/>
            <person name="Nielsen K.L."/>
        </authorList>
    </citation>
    <scope>NUCLEOTIDE SEQUENCE</scope>
    <source>
        <strain evidence="3">IBT 22155</strain>
    </source>
</reference>
<evidence type="ECO:0000313" key="4">
    <source>
        <dbReference type="Proteomes" id="UP001149079"/>
    </source>
</evidence>
<accession>A0A9W9H4I7</accession>
<dbReference type="GO" id="GO:0004197">
    <property type="term" value="F:cysteine-type endopeptidase activity"/>
    <property type="evidence" value="ECO:0007669"/>
    <property type="project" value="InterPro"/>
</dbReference>
<dbReference type="GO" id="GO:0006508">
    <property type="term" value="P:proteolysis"/>
    <property type="evidence" value="ECO:0007669"/>
    <property type="project" value="InterPro"/>
</dbReference>
<dbReference type="Proteomes" id="UP001149079">
    <property type="component" value="Unassembled WGS sequence"/>
</dbReference>
<reference evidence="3" key="1">
    <citation type="submission" date="2022-11" db="EMBL/GenBank/DDBJ databases">
        <authorList>
            <person name="Petersen C."/>
        </authorList>
    </citation>
    <scope>NUCLEOTIDE SEQUENCE</scope>
    <source>
        <strain evidence="3">IBT 22155</strain>
    </source>
</reference>
<protein>
    <recommendedName>
        <fullName evidence="2">Peptidase C14 caspase domain-containing protein</fullName>
    </recommendedName>
</protein>
<evidence type="ECO:0000313" key="3">
    <source>
        <dbReference type="EMBL" id="KAJ5138281.1"/>
    </source>
</evidence>
<organism evidence="3 4">
    <name type="scientific">Penicillium bovifimosum</name>
    <dbReference type="NCBI Taxonomy" id="126998"/>
    <lineage>
        <taxon>Eukaryota</taxon>
        <taxon>Fungi</taxon>
        <taxon>Dikarya</taxon>
        <taxon>Ascomycota</taxon>
        <taxon>Pezizomycotina</taxon>
        <taxon>Eurotiomycetes</taxon>
        <taxon>Eurotiomycetidae</taxon>
        <taxon>Eurotiales</taxon>
        <taxon>Aspergillaceae</taxon>
        <taxon>Penicillium</taxon>
    </lineage>
</organism>
<feature type="domain" description="Peptidase C14 caspase" evidence="2">
    <location>
        <begin position="87"/>
        <end position="294"/>
    </location>
</feature>
<name>A0A9W9H4I7_9EURO</name>
<dbReference type="RefSeq" id="XP_056522930.1">
    <property type="nucleotide sequence ID" value="XM_056663873.1"/>
</dbReference>
<dbReference type="EMBL" id="JAPQKL010000003">
    <property type="protein sequence ID" value="KAJ5138281.1"/>
    <property type="molecule type" value="Genomic_DNA"/>
</dbReference>
<dbReference type="Pfam" id="PF00656">
    <property type="entry name" value="Peptidase_C14"/>
    <property type="match status" value="1"/>
</dbReference>
<gene>
    <name evidence="3" type="ORF">N7515_003129</name>
</gene>